<feature type="transmembrane region" description="Helical" evidence="6">
    <location>
        <begin position="104"/>
        <end position="128"/>
    </location>
</feature>
<feature type="transmembrane region" description="Helical" evidence="6">
    <location>
        <begin position="149"/>
        <end position="168"/>
    </location>
</feature>
<dbReference type="AlphaFoldDB" id="A0A644TSW8"/>
<evidence type="ECO:0000256" key="1">
    <source>
        <dbReference type="ARBA" id="ARBA00004651"/>
    </source>
</evidence>
<dbReference type="PANTHER" id="PTHR33529">
    <property type="entry name" value="SLR0882 PROTEIN-RELATED"/>
    <property type="match status" value="1"/>
</dbReference>
<name>A0A644TSW8_9ZZZZ</name>
<evidence type="ECO:0000256" key="6">
    <source>
        <dbReference type="SAM" id="Phobius"/>
    </source>
</evidence>
<gene>
    <name evidence="7" type="ORF">SDC9_15467</name>
</gene>
<feature type="transmembrane region" description="Helical" evidence="6">
    <location>
        <begin position="423"/>
        <end position="443"/>
    </location>
</feature>
<evidence type="ECO:0000256" key="5">
    <source>
        <dbReference type="ARBA" id="ARBA00023136"/>
    </source>
</evidence>
<dbReference type="Pfam" id="PF03739">
    <property type="entry name" value="LptF_LptG"/>
    <property type="match status" value="1"/>
</dbReference>
<keyword evidence="5 6" id="KW-0472">Membrane</keyword>
<keyword evidence="3 6" id="KW-0812">Transmembrane</keyword>
<evidence type="ECO:0008006" key="8">
    <source>
        <dbReference type="Google" id="ProtNLM"/>
    </source>
</evidence>
<dbReference type="PANTHER" id="PTHR33529:SF6">
    <property type="entry name" value="YJGP_YJGQ FAMILY PERMEASE"/>
    <property type="match status" value="1"/>
</dbReference>
<accession>A0A644TSW8</accession>
<evidence type="ECO:0000256" key="4">
    <source>
        <dbReference type="ARBA" id="ARBA00022989"/>
    </source>
</evidence>
<protein>
    <recommendedName>
        <fullName evidence="8">Lipopolysaccharide export system permease protein LptG</fullName>
    </recommendedName>
</protein>
<evidence type="ECO:0000256" key="2">
    <source>
        <dbReference type="ARBA" id="ARBA00022475"/>
    </source>
</evidence>
<keyword evidence="4 6" id="KW-1133">Transmembrane helix</keyword>
<comment type="caution">
    <text evidence="7">The sequence shown here is derived from an EMBL/GenBank/DDBJ whole genome shotgun (WGS) entry which is preliminary data.</text>
</comment>
<dbReference type="GO" id="GO:0015920">
    <property type="term" value="P:lipopolysaccharide transport"/>
    <property type="evidence" value="ECO:0007669"/>
    <property type="project" value="TreeGrafter"/>
</dbReference>
<dbReference type="EMBL" id="VSSQ01000048">
    <property type="protein sequence ID" value="MPL69719.1"/>
    <property type="molecule type" value="Genomic_DNA"/>
</dbReference>
<sequence>MFWRFCGNFFSASHKDNSCTSDNEIAHAIRFREFLRYNNTIPYFCKKQPLVVKKLYILILRSYLGPLILTFFIALFILVMQFLWKYIDDLVGKGLQWQVIGELLFYASTTFVPLALPLAILLSSLMTFGNLGERYELVAIKSAGISLRTVMKPLVVLSVLISIFAFVFSNNVLPVTNLKFKSILYDVRQQKLALNIRESIFYNGIEGYTMRIGKKDKDGVTIRDIMIYDHTSRMGNSTVTRAEWGRMEQSADGATLDLTLYNGYNYDEKTDRRNEKNRPFQRTYFAEQYRRFDLSDFKMMRTNEELFRNHYQMLNLKQLTQAEDSLLRETDLRISGLLRSTEISYFFNNQLDSAYMSRIPDTLKPPDRLPVLSGLDKTGTIQVYDLALNAARNTRSNIEFNKSDIEARMVLIRKHQVEWHRKFTLSIACLVLFFIGAPLGAIIRKGGLGLPLVISVVFFVIYHVISMTGEKSVKAGTMDPLTGMWLSSVVLLPLGIILTVKATTDSPLLDLDAWKRLFNIARKHNRKKAPENNSTPR</sequence>
<comment type="subcellular location">
    <subcellularLocation>
        <location evidence="1">Cell membrane</location>
        <topology evidence="1">Multi-pass membrane protein</topology>
    </subcellularLocation>
</comment>
<dbReference type="GO" id="GO:0043190">
    <property type="term" value="C:ATP-binding cassette (ABC) transporter complex"/>
    <property type="evidence" value="ECO:0007669"/>
    <property type="project" value="TreeGrafter"/>
</dbReference>
<keyword evidence="2" id="KW-1003">Cell membrane</keyword>
<reference evidence="7" key="1">
    <citation type="submission" date="2019-08" db="EMBL/GenBank/DDBJ databases">
        <authorList>
            <person name="Kucharzyk K."/>
            <person name="Murdoch R.W."/>
            <person name="Higgins S."/>
            <person name="Loffler F."/>
        </authorList>
    </citation>
    <scope>NUCLEOTIDE SEQUENCE</scope>
</reference>
<feature type="transmembrane region" description="Helical" evidence="6">
    <location>
        <begin position="63"/>
        <end position="84"/>
    </location>
</feature>
<feature type="transmembrane region" description="Helical" evidence="6">
    <location>
        <begin position="481"/>
        <end position="500"/>
    </location>
</feature>
<evidence type="ECO:0000256" key="3">
    <source>
        <dbReference type="ARBA" id="ARBA00022692"/>
    </source>
</evidence>
<feature type="transmembrane region" description="Helical" evidence="6">
    <location>
        <begin position="450"/>
        <end position="469"/>
    </location>
</feature>
<proteinExistence type="predicted"/>
<evidence type="ECO:0000313" key="7">
    <source>
        <dbReference type="EMBL" id="MPL69719.1"/>
    </source>
</evidence>
<dbReference type="InterPro" id="IPR005495">
    <property type="entry name" value="LptG/LptF_permease"/>
</dbReference>
<organism evidence="7">
    <name type="scientific">bioreactor metagenome</name>
    <dbReference type="NCBI Taxonomy" id="1076179"/>
    <lineage>
        <taxon>unclassified sequences</taxon>
        <taxon>metagenomes</taxon>
        <taxon>ecological metagenomes</taxon>
    </lineage>
</organism>